<gene>
    <name evidence="2" type="ORF">HG543_02140</name>
</gene>
<dbReference type="SMART" id="SM00235">
    <property type="entry name" value="ZnMc"/>
    <property type="match status" value="1"/>
</dbReference>
<organism evidence="2 3">
    <name type="scientific">Pyxidicoccus fallax</name>
    <dbReference type="NCBI Taxonomy" id="394095"/>
    <lineage>
        <taxon>Bacteria</taxon>
        <taxon>Pseudomonadati</taxon>
        <taxon>Myxococcota</taxon>
        <taxon>Myxococcia</taxon>
        <taxon>Myxococcales</taxon>
        <taxon>Cystobacterineae</taxon>
        <taxon>Myxococcaceae</taxon>
        <taxon>Pyxidicoccus</taxon>
    </lineage>
</organism>
<dbReference type="GO" id="GO:0008270">
    <property type="term" value="F:zinc ion binding"/>
    <property type="evidence" value="ECO:0007669"/>
    <property type="project" value="InterPro"/>
</dbReference>
<dbReference type="GO" id="GO:0008237">
    <property type="term" value="F:metallopeptidase activity"/>
    <property type="evidence" value="ECO:0007669"/>
    <property type="project" value="InterPro"/>
</dbReference>
<comment type="caution">
    <text evidence="2">The sequence shown here is derived from an EMBL/GenBank/DDBJ whole genome shotgun (WGS) entry which is preliminary data.</text>
</comment>
<accession>A0A848L4W6</accession>
<keyword evidence="3" id="KW-1185">Reference proteome</keyword>
<dbReference type="InterPro" id="IPR006026">
    <property type="entry name" value="Peptidase_Metallo"/>
</dbReference>
<dbReference type="AlphaFoldDB" id="A0A848L4W6"/>
<protein>
    <recommendedName>
        <fullName evidence="1">Peptidase metallopeptidase domain-containing protein</fullName>
    </recommendedName>
</protein>
<dbReference type="RefSeq" id="WP_169342949.1">
    <property type="nucleotide sequence ID" value="NZ_JABBJJ010000006.1"/>
</dbReference>
<dbReference type="GO" id="GO:0006508">
    <property type="term" value="P:proteolysis"/>
    <property type="evidence" value="ECO:0007669"/>
    <property type="project" value="InterPro"/>
</dbReference>
<proteinExistence type="predicted"/>
<reference evidence="2 3" key="1">
    <citation type="submission" date="2020-04" db="EMBL/GenBank/DDBJ databases">
        <title>Draft genome of Pyxidicoccus fallax type strain.</title>
        <authorList>
            <person name="Whitworth D.E."/>
        </authorList>
    </citation>
    <scope>NUCLEOTIDE SEQUENCE [LARGE SCALE GENOMIC DNA]</scope>
    <source>
        <strain evidence="2 3">DSM 14698</strain>
    </source>
</reference>
<dbReference type="InterPro" id="IPR024079">
    <property type="entry name" value="MetalloPept_cat_dom_sf"/>
</dbReference>
<evidence type="ECO:0000313" key="3">
    <source>
        <dbReference type="Proteomes" id="UP000518300"/>
    </source>
</evidence>
<name>A0A848L4W6_9BACT</name>
<evidence type="ECO:0000259" key="1">
    <source>
        <dbReference type="SMART" id="SM00235"/>
    </source>
</evidence>
<dbReference type="EMBL" id="JABBJJ010000006">
    <property type="protein sequence ID" value="NMO13666.1"/>
    <property type="molecule type" value="Genomic_DNA"/>
</dbReference>
<dbReference type="PROSITE" id="PS51257">
    <property type="entry name" value="PROKAR_LIPOPROTEIN"/>
    <property type="match status" value="1"/>
</dbReference>
<sequence length="474" mass="52493">MKNSLSDNGVTRFLFLISSLLVACEPATQRVVDREVVAVGSQGEALYGKTGSYWPADANGFTVIPVCWTTANNNSEKTWVRQTVEEQWDNNSSVRFTGWGDCDGNTPVNAVRIEVDDSNPRSFVGVTSDNPSMYLNFTFANWSTSCNDAVDDAWAPGDDREYCIRVVALHEFGHALGFYHEQDNPGNTPNTPGYCNNTIVQQTDGQVITQYDPDSSMSYCAQWNRKTLSSLDVEGLRKTYGVSPVEFRYQYSPFPAACTLVNEPNDNNHGWADNYLCTAGSEGVTWHNSGLPPLLTKRCTQITEVLDLNGWLDNYICVPTYSPLQFTYSSLGPIAGMRCTSWNEPADPNNWENNYLCYTQKLAFSPAGKILGTHCAELNEPNDPNGWKDNFLCSDQAEGLAFSATGPITGKRCTLVDEPNDSAHGWGNNYICVSTTSTLQFQWSNTGPIPNKTCVAWNEPLDSANGWSDNYLCY</sequence>
<evidence type="ECO:0000313" key="2">
    <source>
        <dbReference type="EMBL" id="NMO13666.1"/>
    </source>
</evidence>
<dbReference type="SUPFAM" id="SSF55486">
    <property type="entry name" value="Metalloproteases ('zincins'), catalytic domain"/>
    <property type="match status" value="1"/>
</dbReference>
<feature type="domain" description="Peptidase metallopeptidase" evidence="1">
    <location>
        <begin position="50"/>
        <end position="215"/>
    </location>
</feature>
<dbReference type="Proteomes" id="UP000518300">
    <property type="component" value="Unassembled WGS sequence"/>
</dbReference>
<dbReference type="Gene3D" id="3.40.390.10">
    <property type="entry name" value="Collagenase (Catalytic Domain)"/>
    <property type="match status" value="1"/>
</dbReference>